<name>A0AB33KE23_9ACTN</name>
<protein>
    <submittedName>
        <fullName evidence="2">Uncharacterized protein</fullName>
    </submittedName>
</protein>
<accession>A0AB33KE23</accession>
<evidence type="ECO:0000313" key="2">
    <source>
        <dbReference type="EMBL" id="BFP51878.1"/>
    </source>
</evidence>
<dbReference type="AlphaFoldDB" id="A0AB33KE23"/>
<dbReference type="EMBL" id="AP035884">
    <property type="protein sequence ID" value="BFP51878.1"/>
    <property type="molecule type" value="Genomic_DNA"/>
</dbReference>
<feature type="region of interest" description="Disordered" evidence="1">
    <location>
        <begin position="175"/>
        <end position="198"/>
    </location>
</feature>
<evidence type="ECO:0000256" key="1">
    <source>
        <dbReference type="SAM" id="MobiDB-lite"/>
    </source>
</evidence>
<proteinExistence type="predicted"/>
<feature type="compositionally biased region" description="Low complexity" evidence="1">
    <location>
        <begin position="182"/>
        <end position="197"/>
    </location>
</feature>
<dbReference type="KEGG" id="stcm:SCMC78_16850"/>
<organism evidence="2">
    <name type="scientific">Streptomyces sp. CMC78</name>
    <dbReference type="NCBI Taxonomy" id="3231512"/>
    <lineage>
        <taxon>Bacteria</taxon>
        <taxon>Bacillati</taxon>
        <taxon>Actinomycetota</taxon>
        <taxon>Actinomycetes</taxon>
        <taxon>Kitasatosporales</taxon>
        <taxon>Streptomycetaceae</taxon>
        <taxon>Streptomyces</taxon>
    </lineage>
</organism>
<reference evidence="2" key="1">
    <citation type="submission" date="2024-07" db="EMBL/GenBank/DDBJ databases">
        <title>Complete genome sequences of cellulolytic bacteria, Kitasatospora sp. CMC57 and Streptomyces sp. CMC78, isolated from Japanese agricultural soil.</title>
        <authorList>
            <person name="Hashimoto T."/>
            <person name="Ito M."/>
            <person name="Iwamoto M."/>
            <person name="Fukahori D."/>
            <person name="Shoda T."/>
            <person name="Sakoda M."/>
            <person name="Morohoshi T."/>
            <person name="Mitsuboshi M."/>
            <person name="Nishizawa T."/>
        </authorList>
    </citation>
    <scope>NUCLEOTIDE SEQUENCE</scope>
    <source>
        <strain evidence="2">CMC78</strain>
    </source>
</reference>
<gene>
    <name evidence="2" type="ORF">SCMC78_16850</name>
</gene>
<sequence>MSSLKFCASEVSGALVDSGEQPTFARSWFTSASTSERAEASVGEGLGFLLGGGAVEVFGGAGVFAGAVLFSGVEVGAFDFFDGVAAGFFDSSAFFEVAGAADFDGVFEGESEAEGVVDGDFDGDVPGASGRSLPRLAGEEGRSAGAVELPPCVSRSGAPPVRTWSAAVVLPEVEVSPPGSRPEATATAPTATAAETPRSPVRIGTADFFRRVPRRREAAPAAGSSAAGPAADRRWRPMRCAFLMLRTPL</sequence>